<dbReference type="PANTHER" id="PTHR31793">
    <property type="entry name" value="4-HYDROXYBENZOYL-COA THIOESTERASE FAMILY MEMBER"/>
    <property type="match status" value="1"/>
</dbReference>
<accession>R8BHI7</accession>
<dbReference type="SUPFAM" id="SSF54637">
    <property type="entry name" value="Thioesterase/thiol ester dehydrase-isomerase"/>
    <property type="match status" value="1"/>
</dbReference>
<keyword evidence="2" id="KW-1185">Reference proteome</keyword>
<reference evidence="2" key="1">
    <citation type="journal article" date="2013" name="Genome Announc.">
        <title>Draft genome sequence of the ascomycete Phaeoacremonium aleophilum strain UCR-PA7, a causal agent of the esca disease complex in grapevines.</title>
        <authorList>
            <person name="Blanco-Ulate B."/>
            <person name="Rolshausen P."/>
            <person name="Cantu D."/>
        </authorList>
    </citation>
    <scope>NUCLEOTIDE SEQUENCE [LARGE SCALE GENOMIC DNA]</scope>
    <source>
        <strain evidence="2">UCR-PA7</strain>
    </source>
</reference>
<dbReference type="GO" id="GO:0047617">
    <property type="term" value="F:fatty acyl-CoA hydrolase activity"/>
    <property type="evidence" value="ECO:0007669"/>
    <property type="project" value="TreeGrafter"/>
</dbReference>
<dbReference type="HOGENOM" id="CLU_107674_0_0_1"/>
<dbReference type="GO" id="GO:0016853">
    <property type="term" value="F:isomerase activity"/>
    <property type="evidence" value="ECO:0007669"/>
    <property type="project" value="UniProtKB-KW"/>
</dbReference>
<dbReference type="EMBL" id="KB933201">
    <property type="protein sequence ID" value="EON98717.1"/>
    <property type="molecule type" value="Genomic_DNA"/>
</dbReference>
<dbReference type="Proteomes" id="UP000014074">
    <property type="component" value="Unassembled WGS sequence"/>
</dbReference>
<dbReference type="InterPro" id="IPR029069">
    <property type="entry name" value="HotDog_dom_sf"/>
</dbReference>
<dbReference type="GeneID" id="19326316"/>
<dbReference type="Gene3D" id="3.10.129.10">
    <property type="entry name" value="Hotdog Thioesterase"/>
    <property type="match status" value="1"/>
</dbReference>
<dbReference type="Pfam" id="PF13279">
    <property type="entry name" value="4HBT_2"/>
    <property type="match status" value="1"/>
</dbReference>
<protein>
    <submittedName>
        <fullName evidence="1">Putative thioesterase thiol ester dehydrase-isomerase protein</fullName>
    </submittedName>
</protein>
<proteinExistence type="predicted"/>
<organism evidence="1 2">
    <name type="scientific">Phaeoacremonium minimum (strain UCR-PA7)</name>
    <name type="common">Esca disease fungus</name>
    <name type="synonym">Togninia minima</name>
    <dbReference type="NCBI Taxonomy" id="1286976"/>
    <lineage>
        <taxon>Eukaryota</taxon>
        <taxon>Fungi</taxon>
        <taxon>Dikarya</taxon>
        <taxon>Ascomycota</taxon>
        <taxon>Pezizomycotina</taxon>
        <taxon>Sordariomycetes</taxon>
        <taxon>Sordariomycetidae</taxon>
        <taxon>Togniniales</taxon>
        <taxon>Togniniaceae</taxon>
        <taxon>Phaeoacremonium</taxon>
    </lineage>
</organism>
<dbReference type="OrthoDB" id="5538558at2759"/>
<evidence type="ECO:0000313" key="1">
    <source>
        <dbReference type="EMBL" id="EON98717.1"/>
    </source>
</evidence>
<dbReference type="eggNOG" id="ENOG502S78C">
    <property type="taxonomic scope" value="Eukaryota"/>
</dbReference>
<evidence type="ECO:0000313" key="2">
    <source>
        <dbReference type="Proteomes" id="UP000014074"/>
    </source>
</evidence>
<sequence>MAGLKATEIQHVNNVNYIRYAESARVNWVTNFAVHVDPAHRRQWSELMTPRSVGLIMKSIKADYKFPMTYPDKVSVYHKLRNRPSGDPSPTSMFLDCMVLSHRHQRVSARTEEDIVIYDYKLAQKTEMPSFMKDVLEETYNMQEEATVRARTRIWELIGSVEKLEKETWDRADAQEDMGSAMKSK</sequence>
<dbReference type="RefSeq" id="XP_007916467.1">
    <property type="nucleotide sequence ID" value="XM_007918276.1"/>
</dbReference>
<dbReference type="PANTHER" id="PTHR31793:SF39">
    <property type="entry name" value="THIOESTERASE_THIOL ESTER DEHYDRASE-ISOMERASE"/>
    <property type="match status" value="1"/>
</dbReference>
<name>R8BHI7_PHAM7</name>
<keyword evidence="1" id="KW-0413">Isomerase</keyword>
<gene>
    <name evidence="1" type="ORF">UCRPA7_5732</name>
</gene>
<dbReference type="AlphaFoldDB" id="R8BHI7"/>
<dbReference type="InterPro" id="IPR050563">
    <property type="entry name" value="4-hydroxybenzoyl-CoA_TE"/>
</dbReference>
<dbReference type="KEGG" id="tmn:UCRPA7_5732"/>